<dbReference type="EMBL" id="KZ992439">
    <property type="protein sequence ID" value="RKP10736.1"/>
    <property type="molecule type" value="Genomic_DNA"/>
</dbReference>
<name>A0A4P9XWQ3_9FUNG</name>
<evidence type="ECO:0000313" key="2">
    <source>
        <dbReference type="EMBL" id="RKP10736.1"/>
    </source>
</evidence>
<proteinExistence type="predicted"/>
<evidence type="ECO:0000256" key="1">
    <source>
        <dbReference type="SAM" id="MobiDB-lite"/>
    </source>
</evidence>
<feature type="compositionally biased region" description="Polar residues" evidence="1">
    <location>
        <begin position="114"/>
        <end position="127"/>
    </location>
</feature>
<keyword evidence="3" id="KW-1185">Reference proteome</keyword>
<feature type="region of interest" description="Disordered" evidence="1">
    <location>
        <begin position="111"/>
        <end position="152"/>
    </location>
</feature>
<sequence length="152" mass="16284">MGLVARPVRLIAPLAASPCHKASSRVPTEQEGGLPWHRGFMITGTGGRTACAASEPGGGPSSRTGRLVVTPGMTAALVITRGRFKVENARLLSEPTSALLAIRRRRISLPWHTGTASGPTDTTQRMGGSSKRHDEHSVRRAFTARRSRSYDD</sequence>
<gene>
    <name evidence="2" type="ORF">THASP1DRAFT_21607</name>
</gene>
<evidence type="ECO:0000313" key="3">
    <source>
        <dbReference type="Proteomes" id="UP000271241"/>
    </source>
</evidence>
<organism evidence="2 3">
    <name type="scientific">Thamnocephalis sphaerospora</name>
    <dbReference type="NCBI Taxonomy" id="78915"/>
    <lineage>
        <taxon>Eukaryota</taxon>
        <taxon>Fungi</taxon>
        <taxon>Fungi incertae sedis</taxon>
        <taxon>Zoopagomycota</taxon>
        <taxon>Zoopagomycotina</taxon>
        <taxon>Zoopagomycetes</taxon>
        <taxon>Zoopagales</taxon>
        <taxon>Sigmoideomycetaceae</taxon>
        <taxon>Thamnocephalis</taxon>
    </lineage>
</organism>
<protein>
    <submittedName>
        <fullName evidence="2">Uncharacterized protein</fullName>
    </submittedName>
</protein>
<dbReference type="Proteomes" id="UP000271241">
    <property type="component" value="Unassembled WGS sequence"/>
</dbReference>
<feature type="compositionally biased region" description="Basic residues" evidence="1">
    <location>
        <begin position="142"/>
        <end position="152"/>
    </location>
</feature>
<reference evidence="3" key="1">
    <citation type="journal article" date="2018" name="Nat. Microbiol.">
        <title>Leveraging single-cell genomics to expand the fungal tree of life.</title>
        <authorList>
            <person name="Ahrendt S.R."/>
            <person name="Quandt C.A."/>
            <person name="Ciobanu D."/>
            <person name="Clum A."/>
            <person name="Salamov A."/>
            <person name="Andreopoulos B."/>
            <person name="Cheng J.F."/>
            <person name="Woyke T."/>
            <person name="Pelin A."/>
            <person name="Henrissat B."/>
            <person name="Reynolds N.K."/>
            <person name="Benny G.L."/>
            <person name="Smith M.E."/>
            <person name="James T.Y."/>
            <person name="Grigoriev I.V."/>
        </authorList>
    </citation>
    <scope>NUCLEOTIDE SEQUENCE [LARGE SCALE GENOMIC DNA]</scope>
    <source>
        <strain evidence="3">RSA 1356</strain>
    </source>
</reference>
<dbReference type="AlphaFoldDB" id="A0A4P9XWQ3"/>
<accession>A0A4P9XWQ3</accession>